<dbReference type="STRING" id="1114924.SAMN05216258_104476"/>
<dbReference type="PANTHER" id="PTHR42860">
    <property type="entry name" value="VITAMIN B12-BINDING PROTEIN"/>
    <property type="match status" value="1"/>
</dbReference>
<feature type="region of interest" description="Disordered" evidence="1">
    <location>
        <begin position="1"/>
        <end position="38"/>
    </location>
</feature>
<dbReference type="AlphaFoldDB" id="A0A1I3FSQ4"/>
<evidence type="ECO:0000259" key="2">
    <source>
        <dbReference type="PROSITE" id="PS50983"/>
    </source>
</evidence>
<dbReference type="EMBL" id="FOQH01000004">
    <property type="protein sequence ID" value="SFI13951.1"/>
    <property type="molecule type" value="Genomic_DNA"/>
</dbReference>
<feature type="compositionally biased region" description="Basic and acidic residues" evidence="1">
    <location>
        <begin position="1"/>
        <end position="14"/>
    </location>
</feature>
<feature type="compositionally biased region" description="Basic residues" evidence="1">
    <location>
        <begin position="28"/>
        <end position="38"/>
    </location>
</feature>
<dbReference type="Proteomes" id="UP000199377">
    <property type="component" value="Unassembled WGS sequence"/>
</dbReference>
<dbReference type="InterPro" id="IPR051030">
    <property type="entry name" value="Vitamin_B12-ABC_binding"/>
</dbReference>
<evidence type="ECO:0000313" key="3">
    <source>
        <dbReference type="EMBL" id="SFI13951.1"/>
    </source>
</evidence>
<reference evidence="3 4" key="1">
    <citation type="submission" date="2016-10" db="EMBL/GenBank/DDBJ databases">
        <authorList>
            <person name="de Groot N.N."/>
        </authorList>
    </citation>
    <scope>NUCLEOTIDE SEQUENCE [LARGE SCALE GENOMIC DNA]</scope>
    <source>
        <strain evidence="3 4">CGMCC 1.11030</strain>
    </source>
</reference>
<dbReference type="SUPFAM" id="SSF53807">
    <property type="entry name" value="Helical backbone' metal receptor"/>
    <property type="match status" value="1"/>
</dbReference>
<dbReference type="InterPro" id="IPR002491">
    <property type="entry name" value="ABC_transptr_periplasmic_BD"/>
</dbReference>
<dbReference type="Pfam" id="PF01497">
    <property type="entry name" value="Peripla_BP_2"/>
    <property type="match status" value="1"/>
</dbReference>
<evidence type="ECO:0000256" key="1">
    <source>
        <dbReference type="SAM" id="MobiDB-lite"/>
    </source>
</evidence>
<proteinExistence type="predicted"/>
<accession>A0A1I3FSQ4</accession>
<name>A0A1I3FSQ4_9RHOB</name>
<sequence>MPLTRETPETDARPGFRIPRPAPGARPGRARGRARGRGAVRRRLATAAVLAIAAGAALAEGAAPVPPGSGAAPRVASVSLCGDQYLLTLADRERIASLSQHATGPHSWKAAEAEGLPRNRGSMEELIAARAGLLIVDREVAPQMRRILDAFGVTPIPLPLREDFEGVFENLRVLAAALGRPERGEAAVADLRARLAAAAPGPGEPRPRVVYYRPDGGGAAAGTFVTAALEAAGYVNLQVEAGQAGWVGLPAEALAVDPPDGYVISYFDAARASAASVLRRNPILERARREAVTVAVPGALWACSGPMLVEAVEILAAARPRFAAAAAARPENGGAGPAPGGRAAAAGPEGPEQAGRAADAVPAGEARR</sequence>
<gene>
    <name evidence="3" type="ORF">SAMN05216258_104476</name>
</gene>
<dbReference type="RefSeq" id="WP_177236210.1">
    <property type="nucleotide sequence ID" value="NZ_FOQH01000004.1"/>
</dbReference>
<dbReference type="PROSITE" id="PS50983">
    <property type="entry name" value="FE_B12_PBP"/>
    <property type="match status" value="1"/>
</dbReference>
<feature type="compositionally biased region" description="Low complexity" evidence="1">
    <location>
        <begin position="15"/>
        <end position="27"/>
    </location>
</feature>
<organism evidence="3 4">
    <name type="scientific">Albimonas pacifica</name>
    <dbReference type="NCBI Taxonomy" id="1114924"/>
    <lineage>
        <taxon>Bacteria</taxon>
        <taxon>Pseudomonadati</taxon>
        <taxon>Pseudomonadota</taxon>
        <taxon>Alphaproteobacteria</taxon>
        <taxon>Rhodobacterales</taxon>
        <taxon>Paracoccaceae</taxon>
        <taxon>Albimonas</taxon>
    </lineage>
</organism>
<feature type="domain" description="Fe/B12 periplasmic-binding" evidence="2">
    <location>
        <begin position="74"/>
        <end position="326"/>
    </location>
</feature>
<feature type="compositionally biased region" description="Low complexity" evidence="1">
    <location>
        <begin position="340"/>
        <end position="358"/>
    </location>
</feature>
<evidence type="ECO:0000313" key="4">
    <source>
        <dbReference type="Proteomes" id="UP000199377"/>
    </source>
</evidence>
<dbReference type="PANTHER" id="PTHR42860:SF1">
    <property type="entry name" value="VITAMIN B12-BINDING PROTEIN"/>
    <property type="match status" value="1"/>
</dbReference>
<feature type="region of interest" description="Disordered" evidence="1">
    <location>
        <begin position="326"/>
        <end position="368"/>
    </location>
</feature>
<protein>
    <submittedName>
        <fullName evidence="3">Iron complex transport system substrate-binding protein</fullName>
    </submittedName>
</protein>
<keyword evidence="4" id="KW-1185">Reference proteome</keyword>
<dbReference type="Gene3D" id="3.40.50.1980">
    <property type="entry name" value="Nitrogenase molybdenum iron protein domain"/>
    <property type="match status" value="2"/>
</dbReference>